<dbReference type="InterPro" id="IPR027728">
    <property type="entry name" value="Topless_fam"/>
</dbReference>
<evidence type="ECO:0000256" key="2">
    <source>
        <dbReference type="ARBA" id="ARBA00022737"/>
    </source>
</evidence>
<keyword evidence="2" id="KW-0677">Repeat</keyword>
<dbReference type="AlphaFoldDB" id="K3XDX5"/>
<proteinExistence type="predicted"/>
<dbReference type="InterPro" id="IPR006594">
    <property type="entry name" value="LisH"/>
</dbReference>
<dbReference type="ExpressionAtlas" id="K3XDX5">
    <property type="expression patterns" value="baseline"/>
</dbReference>
<dbReference type="GO" id="GO:0005886">
    <property type="term" value="C:plasma membrane"/>
    <property type="evidence" value="ECO:0007669"/>
    <property type="project" value="EnsemblPlants"/>
</dbReference>
<dbReference type="GO" id="GO:0062208">
    <property type="term" value="P:positive regulation of pattern recognition receptor signaling pathway"/>
    <property type="evidence" value="ECO:0007669"/>
    <property type="project" value="EnsemblPlants"/>
</dbReference>
<dbReference type="InterPro" id="IPR048419">
    <property type="entry name" value="Topless_Znf"/>
</dbReference>
<keyword evidence="1 3" id="KW-0853">WD repeat</keyword>
<feature type="compositionally biased region" description="Pro residues" evidence="4">
    <location>
        <begin position="37"/>
        <end position="46"/>
    </location>
</feature>
<evidence type="ECO:0000256" key="1">
    <source>
        <dbReference type="ARBA" id="ARBA00022574"/>
    </source>
</evidence>
<dbReference type="Pfam" id="PF21359">
    <property type="entry name" value="zf_topless"/>
    <property type="match status" value="1"/>
</dbReference>
<dbReference type="Gramene" id="KQL03889">
    <property type="protein sequence ID" value="KQL03889"/>
    <property type="gene ID" value="SETIT_000092mg"/>
</dbReference>
<dbReference type="InterPro" id="IPR019775">
    <property type="entry name" value="WD40_repeat_CS"/>
</dbReference>
<sequence>MEAPVSCRPISSRLVCYSSPIAPNRPRATRSLASRAHPPPPRPPCRGAPAELRGARIEHRARVHAAAAAMSSLSRELVFLILQFLDEEKFKETVHKLEQESGFFFNMKYFEEKVHAGEWDEVEKYLSGFTKVDDNRYSMKIFFEIRKQKYLEALDRHDRAKAVDILVKDLKVFSTFNEELYKEITQLLTLENFRENEQLSKYGDTKSARSIMLIELKKLIEANPLFREKLVFPTLKASRLRTLINQSLNWQHQLCKNPRPNPDIKTLFTDHTCSPPNGARASPVSVPLAAVPKAGAAYPPLTAHTPFQPPPPGPSLAGWMANAAASSSVQSAVVAAASIPVAPNQAVSMLKRPTITDYQSAESEQLMKRLRPSGHGVDEATYPAPIPQPAWSVDDLPRTVACSLSHGSNVTSMDFHPTRHTLLLVGSANGEFTLYEIGLRETLLSRPFKIRDINACSPQFQNAVVKDSSISINRVTWSPDGELIGVAFTKHLIHLHAYQQPNETRHVLEIEAHSGGVNDIAFSRPNKQLCVVTCGDDKLIKVWDMHGQKLFTFEGHEAPVYSICPHHKESIQFIFSTSLDGKIKAWLYDNVGSRVDYDAPGKWCTTMLYSADGTRLFSCGTGKEGDSYLVEWNESEGSIKRTYSGFRKRSAGVAGVVQFDTAQNHFLAAGEDNQIKFWDVDNTNMLTCTEADGGLPALPRLRFNKEGNLLAVTTVDNGFKILANADGLRTLRAFGSRPFEAFRPQYEASSMKVSGAPVVTGISPNIGRMDHLDRNSPAKPSPILNGGDTASRSIDIKPRISEEKPDKAKPWELMEVLNPQQCRVATMPETPDQPRKVVRLLYTNSGVGLLALGSNAIQRLWKWSRNEQNPSGKQATAGVVPHHWQPNSGLVMTNDTADTNPEEAVPCIALSKNDSYVMSACGGKVSLFNMMTFKVMTTFMPPPPASTFLAFHPQDNNIIAIGMEDSTIHIYNVRVDEVKTRLKGHQKRITGLAFSTNLGVLVSSGADAQLCVWANDTWEKKRTISIQMPAGKTASGDTRVQFSSDQSHLLVVHETQLAIYDASKMERVYQWIPQDTLSAPISHASYSCNSQLVFAAFADGNVGVFDAENLRLRCRIAPSVYMSLTAINSNPPVHPLVVAAHPNEPNQFAVGLSDGSVKVLEPLESEGKWGTPAPADNGIPNGKTPASSATSNPAADQIQR</sequence>
<dbReference type="InterPro" id="IPR054532">
    <property type="entry name" value="TPL_SMU1_LisH-like"/>
</dbReference>
<dbReference type="SMART" id="SM00320">
    <property type="entry name" value="WD40"/>
    <property type="match status" value="11"/>
</dbReference>
<dbReference type="InParanoid" id="K3XDX5"/>
<dbReference type="FunCoup" id="K3XDX5">
    <property type="interactions" value="1696"/>
</dbReference>
<dbReference type="Pfam" id="PF17814">
    <property type="entry name" value="LisH_TPL"/>
    <property type="match status" value="1"/>
</dbReference>
<feature type="region of interest" description="Disordered" evidence="4">
    <location>
        <begin position="26"/>
        <end position="49"/>
    </location>
</feature>
<dbReference type="GO" id="GO:0006355">
    <property type="term" value="P:regulation of DNA-templated transcription"/>
    <property type="evidence" value="ECO:0000318"/>
    <property type="project" value="GO_Central"/>
</dbReference>
<keyword evidence="7" id="KW-1185">Reference proteome</keyword>
<evidence type="ECO:0000313" key="6">
    <source>
        <dbReference type="EnsemblPlants" id="KQL03889"/>
    </source>
</evidence>
<dbReference type="OMA" id="HNGIEAM"/>
<protein>
    <recommendedName>
        <fullName evidence="5">CTLH domain-containing protein</fullName>
    </recommendedName>
</protein>
<feature type="repeat" description="WD" evidence="3">
    <location>
        <begin position="982"/>
        <end position="1013"/>
    </location>
</feature>
<dbReference type="InterPro" id="IPR036322">
    <property type="entry name" value="WD40_repeat_dom_sf"/>
</dbReference>
<dbReference type="PROSITE" id="PS50897">
    <property type="entry name" value="CTLH"/>
    <property type="match status" value="1"/>
</dbReference>
<dbReference type="InterPro" id="IPR001680">
    <property type="entry name" value="WD40_rpt"/>
</dbReference>
<dbReference type="SMART" id="SM00668">
    <property type="entry name" value="CTLH"/>
    <property type="match status" value="1"/>
</dbReference>
<dbReference type="PROSITE" id="PS50294">
    <property type="entry name" value="WD_REPEATS_REGION"/>
    <property type="match status" value="2"/>
</dbReference>
<evidence type="ECO:0000313" key="7">
    <source>
        <dbReference type="Proteomes" id="UP000004995"/>
    </source>
</evidence>
<gene>
    <name evidence="6" type="primary">LOC101766246</name>
</gene>
<accession>K3XDX5</accession>
<feature type="compositionally biased region" description="Low complexity" evidence="4">
    <location>
        <begin position="1184"/>
        <end position="1200"/>
    </location>
</feature>
<dbReference type="STRING" id="4555.K3XDX5"/>
<evidence type="ECO:0000256" key="3">
    <source>
        <dbReference type="PROSITE-ProRule" id="PRU00221"/>
    </source>
</evidence>
<dbReference type="Pfam" id="PF00400">
    <property type="entry name" value="WD40"/>
    <property type="match status" value="3"/>
</dbReference>
<dbReference type="EMBL" id="AGNK02002802">
    <property type="status" value="NOT_ANNOTATED_CDS"/>
    <property type="molecule type" value="Genomic_DNA"/>
</dbReference>
<organism evidence="6 7">
    <name type="scientific">Setaria italica</name>
    <name type="common">Foxtail millet</name>
    <name type="synonym">Panicum italicum</name>
    <dbReference type="NCBI Taxonomy" id="4555"/>
    <lineage>
        <taxon>Eukaryota</taxon>
        <taxon>Viridiplantae</taxon>
        <taxon>Streptophyta</taxon>
        <taxon>Embryophyta</taxon>
        <taxon>Tracheophyta</taxon>
        <taxon>Spermatophyta</taxon>
        <taxon>Magnoliopsida</taxon>
        <taxon>Liliopsida</taxon>
        <taxon>Poales</taxon>
        <taxon>Poaceae</taxon>
        <taxon>PACMAD clade</taxon>
        <taxon>Panicoideae</taxon>
        <taxon>Panicodae</taxon>
        <taxon>Paniceae</taxon>
        <taxon>Cenchrinae</taxon>
        <taxon>Setaria</taxon>
    </lineage>
</organism>
<dbReference type="eggNOG" id="KOG0266">
    <property type="taxonomic scope" value="Eukaryota"/>
</dbReference>
<feature type="domain" description="CTLH" evidence="5">
    <location>
        <begin position="103"/>
        <end position="161"/>
    </location>
</feature>
<dbReference type="PANTHER" id="PTHR44083:SF2">
    <property type="entry name" value="TOPLESS-RELATED PROTEIN 3"/>
    <property type="match status" value="1"/>
</dbReference>
<dbReference type="EnsemblPlants" id="KQL03889">
    <property type="protein sequence ID" value="KQL03889"/>
    <property type="gene ID" value="SETIT_000092mg"/>
</dbReference>
<feature type="region of interest" description="Disordered" evidence="4">
    <location>
        <begin position="1163"/>
        <end position="1200"/>
    </location>
</feature>
<dbReference type="Pfam" id="PF21889">
    <property type="entry name" value="TPR1-like_2nd"/>
    <property type="match status" value="1"/>
</dbReference>
<name>K3XDX5_SETIT</name>
<dbReference type="InterPro" id="IPR006595">
    <property type="entry name" value="CTLH_C"/>
</dbReference>
<reference evidence="6" key="2">
    <citation type="submission" date="2018-08" db="UniProtKB">
        <authorList>
            <consortium name="EnsemblPlants"/>
        </authorList>
    </citation>
    <scope>IDENTIFICATION</scope>
    <source>
        <strain evidence="6">Yugu1</strain>
    </source>
</reference>
<dbReference type="SMART" id="SM00667">
    <property type="entry name" value="LisH"/>
    <property type="match status" value="1"/>
</dbReference>
<reference evidence="7" key="1">
    <citation type="journal article" date="2012" name="Nat. Biotechnol.">
        <title>Reference genome sequence of the model plant Setaria.</title>
        <authorList>
            <person name="Bennetzen J.L."/>
            <person name="Schmutz J."/>
            <person name="Wang H."/>
            <person name="Percifield R."/>
            <person name="Hawkins J."/>
            <person name="Pontaroli A.C."/>
            <person name="Estep M."/>
            <person name="Feng L."/>
            <person name="Vaughn J.N."/>
            <person name="Grimwood J."/>
            <person name="Jenkins J."/>
            <person name="Barry K."/>
            <person name="Lindquist E."/>
            <person name="Hellsten U."/>
            <person name="Deshpande S."/>
            <person name="Wang X."/>
            <person name="Wu X."/>
            <person name="Mitros T."/>
            <person name="Triplett J."/>
            <person name="Yang X."/>
            <person name="Ye C.Y."/>
            <person name="Mauro-Herrera M."/>
            <person name="Wang L."/>
            <person name="Li P."/>
            <person name="Sharma M."/>
            <person name="Sharma R."/>
            <person name="Ronald P.C."/>
            <person name="Panaud O."/>
            <person name="Kellogg E.A."/>
            <person name="Brutnell T.P."/>
            <person name="Doust A.N."/>
            <person name="Tuskan G.A."/>
            <person name="Rokhsar D."/>
            <person name="Devos K.M."/>
        </authorList>
    </citation>
    <scope>NUCLEOTIDE SEQUENCE [LARGE SCALE GENOMIC DNA]</scope>
    <source>
        <strain evidence="7">cv. Yugu1</strain>
    </source>
</reference>
<feature type="repeat" description="WD" evidence="3">
    <location>
        <begin position="510"/>
        <end position="545"/>
    </location>
</feature>
<dbReference type="PROSITE" id="PS00678">
    <property type="entry name" value="WD_REPEATS_1"/>
    <property type="match status" value="1"/>
</dbReference>
<dbReference type="GO" id="GO:0140311">
    <property type="term" value="F:protein sequestering activity"/>
    <property type="evidence" value="ECO:0007669"/>
    <property type="project" value="EnsemblPlants"/>
</dbReference>
<dbReference type="Proteomes" id="UP000004995">
    <property type="component" value="Unassembled WGS sequence"/>
</dbReference>
<dbReference type="Gene3D" id="2.130.10.10">
    <property type="entry name" value="YVTN repeat-like/Quinoprotein amine dehydrogenase"/>
    <property type="match status" value="4"/>
</dbReference>
<dbReference type="InterPro" id="IPR054080">
    <property type="entry name" value="TPR1-like_2nd"/>
</dbReference>
<dbReference type="PANTHER" id="PTHR44083">
    <property type="entry name" value="TOPLESS-RELATED PROTEIN 1-RELATED"/>
    <property type="match status" value="1"/>
</dbReference>
<dbReference type="PROSITE" id="PS50082">
    <property type="entry name" value="WD_REPEATS_2"/>
    <property type="match status" value="3"/>
</dbReference>
<dbReference type="SUPFAM" id="SSF50978">
    <property type="entry name" value="WD40 repeat-like"/>
    <property type="match status" value="2"/>
</dbReference>
<evidence type="ECO:0000256" key="4">
    <source>
        <dbReference type="SAM" id="MobiDB-lite"/>
    </source>
</evidence>
<dbReference type="InterPro" id="IPR015943">
    <property type="entry name" value="WD40/YVTN_repeat-like_dom_sf"/>
</dbReference>
<dbReference type="PROSITE" id="PS50896">
    <property type="entry name" value="LISH"/>
    <property type="match status" value="1"/>
</dbReference>
<feature type="repeat" description="WD" evidence="3">
    <location>
        <begin position="657"/>
        <end position="688"/>
    </location>
</feature>
<evidence type="ECO:0000259" key="5">
    <source>
        <dbReference type="PROSITE" id="PS50897"/>
    </source>
</evidence>